<feature type="domain" description="RmlD-like substrate binding" evidence="1">
    <location>
        <begin position="6"/>
        <end position="293"/>
    </location>
</feature>
<dbReference type="Pfam" id="PF04321">
    <property type="entry name" value="RmlD_sub_bind"/>
    <property type="match status" value="1"/>
</dbReference>
<keyword evidence="3" id="KW-1185">Reference proteome</keyword>
<protein>
    <recommendedName>
        <fullName evidence="1">RmlD-like substrate binding domain-containing protein</fullName>
    </recommendedName>
</protein>
<comment type="caution">
    <text evidence="2">The sequence shown here is derived from an EMBL/GenBank/DDBJ whole genome shotgun (WGS) entry which is preliminary data.</text>
</comment>
<dbReference type="SUPFAM" id="SSF51735">
    <property type="entry name" value="NAD(P)-binding Rossmann-fold domains"/>
    <property type="match status" value="1"/>
</dbReference>
<dbReference type="CDD" id="cd05254">
    <property type="entry name" value="dTDP_HR_like_SDR_e"/>
    <property type="match status" value="1"/>
</dbReference>
<dbReference type="PROSITE" id="PS00697">
    <property type="entry name" value="DNA_LIGASE_A1"/>
    <property type="match status" value="1"/>
</dbReference>
<dbReference type="GO" id="GO:0006556">
    <property type="term" value="P:S-adenosylmethionine biosynthetic process"/>
    <property type="evidence" value="ECO:0007669"/>
    <property type="project" value="UniProtKB-UniPathway"/>
</dbReference>
<gene>
    <name evidence="2" type="ORF">ALECFALPRED_000535</name>
</gene>
<dbReference type="InterPro" id="IPR036291">
    <property type="entry name" value="NAD(P)-bd_dom_sf"/>
</dbReference>
<sequence length="308" mass="33732">MAKSALVTGATGLLGRQVFITFKSAGFQVVGTGFTRANPPIIRKINLLDSAEISSVLEEVKPDVVVHCAANRYPDKCDANPDEAKNINVEASKLLAHATSSKNVLLIYISTDYVFPGKPGDAPYEADSTPEPKNLYGQTKLDGERAILEATETSGLGVVLRVPVLYGKAEESKESAVNVLMDVMWKSQDKDSRTKIDDWAKRYPTNIEDVARVCVDTATKYLAGEQQHRLPRILQFSSEDQFTKYEICALFAEIMGLSLDGMVADKAGNDPNASVQRPYDTHLTNQALKDIGISIATQDFKAWWSVAV</sequence>
<dbReference type="FunFam" id="3.40.50.720:FF:000357">
    <property type="entry name" value="Methionine adenosyltransferase 2 subunit beta"/>
    <property type="match status" value="1"/>
</dbReference>
<accession>A0A8H3F6U4</accession>
<dbReference type="GO" id="GO:0048269">
    <property type="term" value="C:methionine adenosyltransferase complex"/>
    <property type="evidence" value="ECO:0007669"/>
    <property type="project" value="TreeGrafter"/>
</dbReference>
<dbReference type="EMBL" id="CAJPDR010000108">
    <property type="protein sequence ID" value="CAF9918074.1"/>
    <property type="molecule type" value="Genomic_DNA"/>
</dbReference>
<dbReference type="UniPathway" id="UPA00315">
    <property type="reaction ID" value="UER00080"/>
</dbReference>
<reference evidence="2" key="1">
    <citation type="submission" date="2021-03" db="EMBL/GenBank/DDBJ databases">
        <authorList>
            <person name="Tagirdzhanova G."/>
        </authorList>
    </citation>
    <scope>NUCLEOTIDE SEQUENCE</scope>
</reference>
<evidence type="ECO:0000313" key="3">
    <source>
        <dbReference type="Proteomes" id="UP000664203"/>
    </source>
</evidence>
<dbReference type="OrthoDB" id="6235964at2759"/>
<dbReference type="Gene3D" id="3.40.50.720">
    <property type="entry name" value="NAD(P)-binding Rossmann-like Domain"/>
    <property type="match status" value="1"/>
</dbReference>
<dbReference type="AlphaFoldDB" id="A0A8H3F6U4"/>
<dbReference type="InterPro" id="IPR016059">
    <property type="entry name" value="DNA_ligase_ATP-dep_CS"/>
</dbReference>
<dbReference type="InterPro" id="IPR029903">
    <property type="entry name" value="RmlD-like-bd"/>
</dbReference>
<name>A0A8H3F6U4_9LECA</name>
<dbReference type="PANTHER" id="PTHR10491">
    <property type="entry name" value="DTDP-4-DEHYDRORHAMNOSE REDUCTASE"/>
    <property type="match status" value="1"/>
</dbReference>
<dbReference type="GO" id="GO:0003909">
    <property type="term" value="F:DNA ligase activity"/>
    <property type="evidence" value="ECO:0007669"/>
    <property type="project" value="InterPro"/>
</dbReference>
<dbReference type="InterPro" id="IPR005913">
    <property type="entry name" value="dTDP_dehydrorham_reduct"/>
</dbReference>
<dbReference type="PANTHER" id="PTHR10491:SF4">
    <property type="entry name" value="METHIONINE ADENOSYLTRANSFERASE 2 SUBUNIT BETA"/>
    <property type="match status" value="1"/>
</dbReference>
<dbReference type="GO" id="GO:0048270">
    <property type="term" value="F:methionine adenosyltransferase regulator activity"/>
    <property type="evidence" value="ECO:0007669"/>
    <property type="project" value="TreeGrafter"/>
</dbReference>
<dbReference type="Proteomes" id="UP000664203">
    <property type="component" value="Unassembled WGS sequence"/>
</dbReference>
<proteinExistence type="predicted"/>
<evidence type="ECO:0000259" key="1">
    <source>
        <dbReference type="Pfam" id="PF04321"/>
    </source>
</evidence>
<organism evidence="2 3">
    <name type="scientific">Alectoria fallacina</name>
    <dbReference type="NCBI Taxonomy" id="1903189"/>
    <lineage>
        <taxon>Eukaryota</taxon>
        <taxon>Fungi</taxon>
        <taxon>Dikarya</taxon>
        <taxon>Ascomycota</taxon>
        <taxon>Pezizomycotina</taxon>
        <taxon>Lecanoromycetes</taxon>
        <taxon>OSLEUM clade</taxon>
        <taxon>Lecanoromycetidae</taxon>
        <taxon>Lecanorales</taxon>
        <taxon>Lecanorineae</taxon>
        <taxon>Parmeliaceae</taxon>
        <taxon>Alectoria</taxon>
    </lineage>
</organism>
<evidence type="ECO:0000313" key="2">
    <source>
        <dbReference type="EMBL" id="CAF9918074.1"/>
    </source>
</evidence>